<dbReference type="AlphaFoldDB" id="A0A4C1XMQ6"/>
<dbReference type="OrthoDB" id="6611647at2759"/>
<dbReference type="PANTHER" id="PTHR45913">
    <property type="entry name" value="EPM2A-INTERACTING PROTEIN 1"/>
    <property type="match status" value="1"/>
</dbReference>
<comment type="caution">
    <text evidence="1">The sequence shown here is derived from an EMBL/GenBank/DDBJ whole genome shotgun (WGS) entry which is preliminary data.</text>
</comment>
<keyword evidence="2" id="KW-1185">Reference proteome</keyword>
<evidence type="ECO:0000313" key="2">
    <source>
        <dbReference type="Proteomes" id="UP000299102"/>
    </source>
</evidence>
<evidence type="ECO:0000313" key="1">
    <source>
        <dbReference type="EMBL" id="GBP64272.1"/>
    </source>
</evidence>
<gene>
    <name evidence="1" type="ORF">EVAR_45320_1</name>
</gene>
<proteinExistence type="predicted"/>
<name>A0A4C1XMQ6_EUMVA</name>
<protein>
    <submittedName>
        <fullName evidence="1">Uncharacterized protein</fullName>
    </submittedName>
</protein>
<reference evidence="1 2" key="1">
    <citation type="journal article" date="2019" name="Commun. Biol.">
        <title>The bagworm genome reveals a unique fibroin gene that provides high tensile strength.</title>
        <authorList>
            <person name="Kono N."/>
            <person name="Nakamura H."/>
            <person name="Ohtoshi R."/>
            <person name="Tomita M."/>
            <person name="Numata K."/>
            <person name="Arakawa K."/>
        </authorList>
    </citation>
    <scope>NUCLEOTIDE SEQUENCE [LARGE SCALE GENOMIC DNA]</scope>
</reference>
<organism evidence="1 2">
    <name type="scientific">Eumeta variegata</name>
    <name type="common">Bagworm moth</name>
    <name type="synonym">Eumeta japonica</name>
    <dbReference type="NCBI Taxonomy" id="151549"/>
    <lineage>
        <taxon>Eukaryota</taxon>
        <taxon>Metazoa</taxon>
        <taxon>Ecdysozoa</taxon>
        <taxon>Arthropoda</taxon>
        <taxon>Hexapoda</taxon>
        <taxon>Insecta</taxon>
        <taxon>Pterygota</taxon>
        <taxon>Neoptera</taxon>
        <taxon>Endopterygota</taxon>
        <taxon>Lepidoptera</taxon>
        <taxon>Glossata</taxon>
        <taxon>Ditrysia</taxon>
        <taxon>Tineoidea</taxon>
        <taxon>Psychidae</taxon>
        <taxon>Oiketicinae</taxon>
        <taxon>Eumeta</taxon>
    </lineage>
</organism>
<sequence>MANLTDVDESRAWQEINEGGVDAVEMQSLRSMRDRCRNSERAACREPLAKRNHYERDIFNEVQKVFTSFGLPWSKLVGVCTDGVPSIVGYVGRLCGGYLKDLNLNLQRQGQLVNDLYKHLKAFQNKMRLWETQTLSDETFNAVPAAVYTTTFNKGVFKKRVYSFLKGRQRLVTPLVLSTSMGGGDRRLSWGSHARFPS</sequence>
<dbReference type="PANTHER" id="PTHR45913:SF5">
    <property type="entry name" value="GENERAL TRANSCRIPTION FACTOR II-I REPEAT DOMAIN-CONTAINING PROTEIN 2A-LIKE PROTEIN"/>
    <property type="match status" value="1"/>
</dbReference>
<dbReference type="Proteomes" id="UP000299102">
    <property type="component" value="Unassembled WGS sequence"/>
</dbReference>
<accession>A0A4C1XMQ6</accession>
<dbReference type="EMBL" id="BGZK01000893">
    <property type="protein sequence ID" value="GBP64272.1"/>
    <property type="molecule type" value="Genomic_DNA"/>
</dbReference>